<organism evidence="2 3">
    <name type="scientific">Protopolystoma xenopodis</name>
    <dbReference type="NCBI Taxonomy" id="117903"/>
    <lineage>
        <taxon>Eukaryota</taxon>
        <taxon>Metazoa</taxon>
        <taxon>Spiralia</taxon>
        <taxon>Lophotrochozoa</taxon>
        <taxon>Platyhelminthes</taxon>
        <taxon>Monogenea</taxon>
        <taxon>Polyopisthocotylea</taxon>
        <taxon>Polystomatidea</taxon>
        <taxon>Polystomatidae</taxon>
        <taxon>Protopolystoma</taxon>
    </lineage>
</organism>
<keyword evidence="3" id="KW-1185">Reference proteome</keyword>
<dbReference type="Proteomes" id="UP000784294">
    <property type="component" value="Unassembled WGS sequence"/>
</dbReference>
<feature type="domain" description="Glycosyltransferase subfamily 4-like N-terminal" evidence="1">
    <location>
        <begin position="9"/>
        <end position="83"/>
    </location>
</feature>
<dbReference type="GO" id="GO:0006506">
    <property type="term" value="P:GPI anchor biosynthetic process"/>
    <property type="evidence" value="ECO:0007669"/>
    <property type="project" value="TreeGrafter"/>
</dbReference>
<gene>
    <name evidence="2" type="ORF">PXEA_LOCUS14067</name>
</gene>
<comment type="caution">
    <text evidence="2">The sequence shown here is derived from an EMBL/GenBank/DDBJ whole genome shotgun (WGS) entry which is preliminary data.</text>
</comment>
<dbReference type="GO" id="GO:0000506">
    <property type="term" value="C:glycosylphosphatidylinositol-N-acetylglucosaminyltransferase (GPI-GnT) complex"/>
    <property type="evidence" value="ECO:0007669"/>
    <property type="project" value="TreeGrafter"/>
</dbReference>
<protein>
    <recommendedName>
        <fullName evidence="1">Glycosyltransferase subfamily 4-like N-terminal domain-containing protein</fullName>
    </recommendedName>
</protein>
<dbReference type="Gene3D" id="3.40.50.2000">
    <property type="entry name" value="Glycogen Phosphorylase B"/>
    <property type="match status" value="1"/>
</dbReference>
<dbReference type="OrthoDB" id="734129at2759"/>
<evidence type="ECO:0000313" key="2">
    <source>
        <dbReference type="EMBL" id="VEL20627.1"/>
    </source>
</evidence>
<dbReference type="EMBL" id="CAAALY010047308">
    <property type="protein sequence ID" value="VEL20627.1"/>
    <property type="molecule type" value="Genomic_DNA"/>
</dbReference>
<evidence type="ECO:0000313" key="3">
    <source>
        <dbReference type="Proteomes" id="UP000784294"/>
    </source>
</evidence>
<name>A0A3S5FDS0_9PLAT</name>
<dbReference type="InterPro" id="IPR028098">
    <property type="entry name" value="Glyco_trans_4-like_N"/>
</dbReference>
<dbReference type="SUPFAM" id="SSF53756">
    <property type="entry name" value="UDP-Glycosyltransferase/glycogen phosphorylase"/>
    <property type="match status" value="1"/>
</dbReference>
<dbReference type="Pfam" id="PF13439">
    <property type="entry name" value="Glyco_transf_4"/>
    <property type="match status" value="1"/>
</dbReference>
<accession>A0A3S5FDS0</accession>
<dbReference type="GO" id="GO:0017176">
    <property type="term" value="F:phosphatidylinositol N-acetylglucosaminyltransferase activity"/>
    <property type="evidence" value="ECO:0007669"/>
    <property type="project" value="TreeGrafter"/>
</dbReference>
<dbReference type="PANTHER" id="PTHR45871:SF1">
    <property type="entry name" value="PHOSPHATIDYLINOSITOL N-ACETYLGLUCOSAMINYLTRANSFERASE SUBUNIT A"/>
    <property type="match status" value="1"/>
</dbReference>
<reference evidence="2" key="1">
    <citation type="submission" date="2018-11" db="EMBL/GenBank/DDBJ databases">
        <authorList>
            <consortium name="Pathogen Informatics"/>
        </authorList>
    </citation>
    <scope>NUCLEOTIDE SEQUENCE</scope>
</reference>
<evidence type="ECO:0000259" key="1">
    <source>
        <dbReference type="Pfam" id="PF13439"/>
    </source>
</evidence>
<dbReference type="PANTHER" id="PTHR45871">
    <property type="entry name" value="N-ACETYLGLUCOSAMINYL-PHOSPHATIDYLINOSITOL BIOSYNTHETIC PROTEIN"/>
    <property type="match status" value="1"/>
</dbReference>
<dbReference type="AlphaFoldDB" id="A0A3S5FDS0"/>
<sequence length="121" mass="13424">MSPLAQEMLLHARTLGISTVFTDHSLFGFADLSAILTNKVLEFSLVHADALICVSHTGKENVVLRSRRIRPELVYVIPNGVDANAFTPDPAAKDHNYSASWFQGLISQFQCYLNTTFEQAL</sequence>
<proteinExistence type="predicted"/>